<dbReference type="PANTHER" id="PTHR47266">
    <property type="entry name" value="ENDONUCLEASE-RELATED"/>
    <property type="match status" value="1"/>
</dbReference>
<proteinExistence type="predicted"/>
<dbReference type="Gene3D" id="3.30.420.10">
    <property type="entry name" value="Ribonuclease H-like superfamily/Ribonuclease H"/>
    <property type="match status" value="1"/>
</dbReference>
<dbReference type="AlphaFoldDB" id="A0ABD1UPF8"/>
<evidence type="ECO:0000313" key="1">
    <source>
        <dbReference type="EMBL" id="KAL2526822.1"/>
    </source>
</evidence>
<dbReference type="InterPro" id="IPR012337">
    <property type="entry name" value="RNaseH-like_sf"/>
</dbReference>
<dbReference type="SUPFAM" id="SSF53098">
    <property type="entry name" value="Ribonuclease H-like"/>
    <property type="match status" value="1"/>
</dbReference>
<dbReference type="InterPro" id="IPR052160">
    <property type="entry name" value="Gypsy_RT_Integrase-like"/>
</dbReference>
<dbReference type="Proteomes" id="UP001604336">
    <property type="component" value="Unassembled WGS sequence"/>
</dbReference>
<reference evidence="2" key="1">
    <citation type="submission" date="2024-07" db="EMBL/GenBank/DDBJ databases">
        <title>Two chromosome-level genome assemblies of Korean endemic species Abeliophyllum distichum and Forsythia ovata (Oleaceae).</title>
        <authorList>
            <person name="Jang H."/>
        </authorList>
    </citation>
    <scope>NUCLEOTIDE SEQUENCE [LARGE SCALE GENOMIC DNA]</scope>
</reference>
<protein>
    <submittedName>
        <fullName evidence="1">Rve domain-containing protein</fullName>
    </submittedName>
</protein>
<dbReference type="EMBL" id="JBFOLK010000003">
    <property type="protein sequence ID" value="KAL2526822.1"/>
    <property type="molecule type" value="Genomic_DNA"/>
</dbReference>
<dbReference type="InterPro" id="IPR036397">
    <property type="entry name" value="RNaseH_sf"/>
</dbReference>
<gene>
    <name evidence="1" type="ORF">Adt_11876</name>
</gene>
<sequence>MRKPHGRNGSSPKGTQARVFLAYPEEGCPNARKEVRQVSALRHNSRQPHQELTTVSSPWPFAKWGLDFIGPMPRGRGNACHAIVAIDYFTKWVEAEPMMKITEANTSKFIWKNIICPVRNPQLPSL</sequence>
<evidence type="ECO:0000313" key="2">
    <source>
        <dbReference type="Proteomes" id="UP001604336"/>
    </source>
</evidence>
<name>A0ABD1UPF8_9LAMI</name>
<accession>A0ABD1UPF8</accession>
<organism evidence="1 2">
    <name type="scientific">Abeliophyllum distichum</name>
    <dbReference type="NCBI Taxonomy" id="126358"/>
    <lineage>
        <taxon>Eukaryota</taxon>
        <taxon>Viridiplantae</taxon>
        <taxon>Streptophyta</taxon>
        <taxon>Embryophyta</taxon>
        <taxon>Tracheophyta</taxon>
        <taxon>Spermatophyta</taxon>
        <taxon>Magnoliopsida</taxon>
        <taxon>eudicotyledons</taxon>
        <taxon>Gunneridae</taxon>
        <taxon>Pentapetalae</taxon>
        <taxon>asterids</taxon>
        <taxon>lamiids</taxon>
        <taxon>Lamiales</taxon>
        <taxon>Oleaceae</taxon>
        <taxon>Forsythieae</taxon>
        <taxon>Abeliophyllum</taxon>
    </lineage>
</organism>
<keyword evidence="2" id="KW-1185">Reference proteome</keyword>
<comment type="caution">
    <text evidence="1">The sequence shown here is derived from an EMBL/GenBank/DDBJ whole genome shotgun (WGS) entry which is preliminary data.</text>
</comment>